<proteinExistence type="predicted"/>
<feature type="region of interest" description="Disordered" evidence="1">
    <location>
        <begin position="1"/>
        <end position="34"/>
    </location>
</feature>
<dbReference type="EMBL" id="AP022870">
    <property type="protein sequence ID" value="BCB80930.1"/>
    <property type="molecule type" value="Genomic_DNA"/>
</dbReference>
<reference evidence="2 3" key="1">
    <citation type="submission" date="2020-03" db="EMBL/GenBank/DDBJ databases">
        <title>Whole genome shotgun sequence of Phytohabitans flavus NBRC 107702.</title>
        <authorList>
            <person name="Komaki H."/>
            <person name="Tamura T."/>
        </authorList>
    </citation>
    <scope>NUCLEOTIDE SEQUENCE [LARGE SCALE GENOMIC DNA]</scope>
    <source>
        <strain evidence="2 3">NBRC 107702</strain>
    </source>
</reference>
<evidence type="ECO:0000313" key="3">
    <source>
        <dbReference type="Proteomes" id="UP000502508"/>
    </source>
</evidence>
<feature type="compositionally biased region" description="Gly residues" evidence="1">
    <location>
        <begin position="1"/>
        <end position="22"/>
    </location>
</feature>
<sequence length="76" mass="7429">MGLGQAASGGAGPAQAAGGGAELGPPGAAVRDSARQRVPVWDLASQWVAGRDLAIRLAEAVALGWANHQAEAASQG</sequence>
<keyword evidence="3" id="KW-1185">Reference proteome</keyword>
<protein>
    <submittedName>
        <fullName evidence="2">Uncharacterized protein</fullName>
    </submittedName>
</protein>
<reference evidence="2 3" key="2">
    <citation type="submission" date="2020-03" db="EMBL/GenBank/DDBJ databases">
        <authorList>
            <person name="Ichikawa N."/>
            <person name="Kimura A."/>
            <person name="Kitahashi Y."/>
            <person name="Uohara A."/>
        </authorList>
    </citation>
    <scope>NUCLEOTIDE SEQUENCE [LARGE SCALE GENOMIC DNA]</scope>
    <source>
        <strain evidence="2 3">NBRC 107702</strain>
    </source>
</reference>
<evidence type="ECO:0000256" key="1">
    <source>
        <dbReference type="SAM" id="MobiDB-lite"/>
    </source>
</evidence>
<dbReference type="AlphaFoldDB" id="A0A6F8Y4E3"/>
<organism evidence="2 3">
    <name type="scientific">Phytohabitans flavus</name>
    <dbReference type="NCBI Taxonomy" id="1076124"/>
    <lineage>
        <taxon>Bacteria</taxon>
        <taxon>Bacillati</taxon>
        <taxon>Actinomycetota</taxon>
        <taxon>Actinomycetes</taxon>
        <taxon>Micromonosporales</taxon>
        <taxon>Micromonosporaceae</taxon>
    </lineage>
</organism>
<gene>
    <name evidence="2" type="ORF">Pflav_073400</name>
</gene>
<accession>A0A6F8Y4E3</accession>
<name>A0A6F8Y4E3_9ACTN</name>
<dbReference type="KEGG" id="pfla:Pflav_073400"/>
<dbReference type="Proteomes" id="UP000502508">
    <property type="component" value="Chromosome"/>
</dbReference>
<evidence type="ECO:0000313" key="2">
    <source>
        <dbReference type="EMBL" id="BCB80930.1"/>
    </source>
</evidence>